<evidence type="ECO:0000256" key="1">
    <source>
        <dbReference type="SAM" id="MobiDB-lite"/>
    </source>
</evidence>
<evidence type="ECO:0000313" key="4">
    <source>
        <dbReference type="Proteomes" id="UP000053593"/>
    </source>
</evidence>
<name>A0A0D0BJH3_9AGAR</name>
<organism evidence="3 4">
    <name type="scientific">Collybiopsis luxurians FD-317 M1</name>
    <dbReference type="NCBI Taxonomy" id="944289"/>
    <lineage>
        <taxon>Eukaryota</taxon>
        <taxon>Fungi</taxon>
        <taxon>Dikarya</taxon>
        <taxon>Basidiomycota</taxon>
        <taxon>Agaricomycotina</taxon>
        <taxon>Agaricomycetes</taxon>
        <taxon>Agaricomycetidae</taxon>
        <taxon>Agaricales</taxon>
        <taxon>Marasmiineae</taxon>
        <taxon>Omphalotaceae</taxon>
        <taxon>Collybiopsis</taxon>
        <taxon>Collybiopsis luxurians</taxon>
    </lineage>
</organism>
<keyword evidence="4" id="KW-1185">Reference proteome</keyword>
<dbReference type="GO" id="GO:0005737">
    <property type="term" value="C:cytoplasm"/>
    <property type="evidence" value="ECO:0007669"/>
    <property type="project" value="TreeGrafter"/>
</dbReference>
<evidence type="ECO:0000259" key="2">
    <source>
        <dbReference type="PROSITE" id="PS51278"/>
    </source>
</evidence>
<dbReference type="CDD" id="cd01908">
    <property type="entry name" value="YafJ"/>
    <property type="match status" value="1"/>
</dbReference>
<dbReference type="Proteomes" id="UP000053593">
    <property type="component" value="Unassembled WGS sequence"/>
</dbReference>
<dbReference type="PANTHER" id="PTHR43187">
    <property type="entry name" value="GLUTAMINE AMIDOTRANSFERASE DUG3-RELATED"/>
    <property type="match status" value="1"/>
</dbReference>
<sequence length="466" mass="51675">MCRWIIFMGQKPLLLEDLLIQPNHSIVEQVHERFLPGLFYNVDEADKAELKDRLKYLFNVHGFGLIWYTDTLSHFDDTVKGLQPAQFRTIAPISTDLAFKQLCRHTASTCVLAHIRAASFPPVVEINNHPFIYGNITFQHNGGIASFNVIRFDVIQKIKELQSIVQAHPQTIKPQSSVKDGDYVFALLGNTDTEHLALLFIAWLDIIRAVFRAHGASQSQNFGTTTMLLALVLAIDDIHSIQKINLVGPFRLGGNGYTGNTLNICVADGGTEMLATRWRDSPNGQPASLYLSFTAGEKLNRKYTTPPVLKGHDLFEDDDVKIQSVTELVARYKSQPPSPQGLHLIVGSEPCTRERDDWALFDKNQCLTLDKHGNVDLQLLDELFADGIPNTLRKKVNQMVMELSDSGSSPPIVPGFGSSQNWRSAVANLHGAVSNSSQPKAEPPQQLDVGGILRGTPSAIHLNLNK</sequence>
<feature type="domain" description="Glutamine amidotransferase type-2" evidence="2">
    <location>
        <begin position="2"/>
        <end position="292"/>
    </location>
</feature>
<dbReference type="GO" id="GO:0061672">
    <property type="term" value="C:glutathione hydrolase complex"/>
    <property type="evidence" value="ECO:0007669"/>
    <property type="project" value="TreeGrafter"/>
</dbReference>
<dbReference type="HOGENOM" id="CLU_042555_1_1_1"/>
<proteinExistence type="predicted"/>
<dbReference type="Gene3D" id="3.60.20.10">
    <property type="entry name" value="Glutamine Phosphoribosylpyrophosphate, subunit 1, domain 1"/>
    <property type="match status" value="1"/>
</dbReference>
<dbReference type="InterPro" id="IPR029055">
    <property type="entry name" value="Ntn_hydrolases_N"/>
</dbReference>
<dbReference type="InterPro" id="IPR017932">
    <property type="entry name" value="GATase_2_dom"/>
</dbReference>
<gene>
    <name evidence="3" type="ORF">GYMLUDRAFT_889262</name>
</gene>
<dbReference type="GO" id="GO:0006751">
    <property type="term" value="P:glutathione catabolic process"/>
    <property type="evidence" value="ECO:0007669"/>
    <property type="project" value="TreeGrafter"/>
</dbReference>
<dbReference type="OrthoDB" id="444432at2759"/>
<accession>A0A0D0BJH3</accession>
<dbReference type="EMBL" id="KN834811">
    <property type="protein sequence ID" value="KIK54886.1"/>
    <property type="molecule type" value="Genomic_DNA"/>
</dbReference>
<feature type="region of interest" description="Disordered" evidence="1">
    <location>
        <begin position="432"/>
        <end position="452"/>
    </location>
</feature>
<dbReference type="PANTHER" id="PTHR43187:SF1">
    <property type="entry name" value="GLUTAMINE AMIDOTRANSFERASE DUG3-RELATED"/>
    <property type="match status" value="1"/>
</dbReference>
<evidence type="ECO:0000313" key="3">
    <source>
        <dbReference type="EMBL" id="KIK54886.1"/>
    </source>
</evidence>
<dbReference type="InterPro" id="IPR052373">
    <property type="entry name" value="Gamma-glu_amide_hydrolase"/>
</dbReference>
<dbReference type="PROSITE" id="PS51278">
    <property type="entry name" value="GATASE_TYPE_2"/>
    <property type="match status" value="1"/>
</dbReference>
<reference evidence="3 4" key="1">
    <citation type="submission" date="2014-04" db="EMBL/GenBank/DDBJ databases">
        <title>Evolutionary Origins and Diversification of the Mycorrhizal Mutualists.</title>
        <authorList>
            <consortium name="DOE Joint Genome Institute"/>
            <consortium name="Mycorrhizal Genomics Consortium"/>
            <person name="Kohler A."/>
            <person name="Kuo A."/>
            <person name="Nagy L.G."/>
            <person name="Floudas D."/>
            <person name="Copeland A."/>
            <person name="Barry K.W."/>
            <person name="Cichocki N."/>
            <person name="Veneault-Fourrey C."/>
            <person name="LaButti K."/>
            <person name="Lindquist E.A."/>
            <person name="Lipzen A."/>
            <person name="Lundell T."/>
            <person name="Morin E."/>
            <person name="Murat C."/>
            <person name="Riley R."/>
            <person name="Ohm R."/>
            <person name="Sun H."/>
            <person name="Tunlid A."/>
            <person name="Henrissat B."/>
            <person name="Grigoriev I.V."/>
            <person name="Hibbett D.S."/>
            <person name="Martin F."/>
        </authorList>
    </citation>
    <scope>NUCLEOTIDE SEQUENCE [LARGE SCALE GENOMIC DNA]</scope>
    <source>
        <strain evidence="3 4">FD-317 M1</strain>
    </source>
</reference>
<protein>
    <recommendedName>
        <fullName evidence="2">Glutamine amidotransferase type-2 domain-containing protein</fullName>
    </recommendedName>
</protein>
<dbReference type="AlphaFoldDB" id="A0A0D0BJH3"/>
<dbReference type="GO" id="GO:0008242">
    <property type="term" value="F:omega peptidase activity"/>
    <property type="evidence" value="ECO:0007669"/>
    <property type="project" value="TreeGrafter"/>
</dbReference>
<dbReference type="SUPFAM" id="SSF56235">
    <property type="entry name" value="N-terminal nucleophile aminohydrolases (Ntn hydrolases)"/>
    <property type="match status" value="1"/>
</dbReference>